<proteinExistence type="predicted"/>
<dbReference type="AlphaFoldDB" id="A0A9D3WUJ7"/>
<organism evidence="1 2">
    <name type="scientific">Mauremys mutica</name>
    <name type="common">yellowpond turtle</name>
    <dbReference type="NCBI Taxonomy" id="74926"/>
    <lineage>
        <taxon>Eukaryota</taxon>
        <taxon>Metazoa</taxon>
        <taxon>Chordata</taxon>
        <taxon>Craniata</taxon>
        <taxon>Vertebrata</taxon>
        <taxon>Euteleostomi</taxon>
        <taxon>Archelosauria</taxon>
        <taxon>Testudinata</taxon>
        <taxon>Testudines</taxon>
        <taxon>Cryptodira</taxon>
        <taxon>Durocryptodira</taxon>
        <taxon>Testudinoidea</taxon>
        <taxon>Geoemydidae</taxon>
        <taxon>Geoemydinae</taxon>
        <taxon>Mauremys</taxon>
    </lineage>
</organism>
<gene>
    <name evidence="1" type="ORF">KIL84_001439</name>
</gene>
<sequence>MTDRLYLMFDAIQKGEPVEECKEMGDVVKATGQKNDLFSSILNGYEWDKIPFAKTREKDVAHCTPESMSAEGVHHLVELNREAKETGGEVIGDNK</sequence>
<evidence type="ECO:0000313" key="2">
    <source>
        <dbReference type="Proteomes" id="UP000827986"/>
    </source>
</evidence>
<reference evidence="1" key="1">
    <citation type="submission" date="2021-09" db="EMBL/GenBank/DDBJ databases">
        <title>The genome of Mauremys mutica provides insights into the evolution of semi-aquatic lifestyle.</title>
        <authorList>
            <person name="Gong S."/>
            <person name="Gao Y."/>
        </authorList>
    </citation>
    <scope>NUCLEOTIDE SEQUENCE</scope>
    <source>
        <strain evidence="1">MM-2020</strain>
        <tissue evidence="1">Muscle</tissue>
    </source>
</reference>
<dbReference type="EMBL" id="JAHDVG010000484">
    <property type="protein sequence ID" value="KAH1170454.1"/>
    <property type="molecule type" value="Genomic_DNA"/>
</dbReference>
<keyword evidence="2" id="KW-1185">Reference proteome</keyword>
<dbReference type="Proteomes" id="UP000827986">
    <property type="component" value="Unassembled WGS sequence"/>
</dbReference>
<accession>A0A9D3WUJ7</accession>
<comment type="caution">
    <text evidence="1">The sequence shown here is derived from an EMBL/GenBank/DDBJ whole genome shotgun (WGS) entry which is preliminary data.</text>
</comment>
<name>A0A9D3WUJ7_9SAUR</name>
<evidence type="ECO:0000313" key="1">
    <source>
        <dbReference type="EMBL" id="KAH1170454.1"/>
    </source>
</evidence>
<protein>
    <submittedName>
        <fullName evidence="1">Uncharacterized protein</fullName>
    </submittedName>
</protein>